<dbReference type="InterPro" id="IPR029044">
    <property type="entry name" value="Nucleotide-diphossugar_trans"/>
</dbReference>
<reference evidence="2" key="1">
    <citation type="journal article" date="2016" name="ISME J.">
        <title>Chasing the elusive Euryarchaeota class WSA2: genomes reveal a uniquely fastidious methyl-reducing methanogen.</title>
        <authorList>
            <person name="Nobu M.K."/>
            <person name="Narihiro T."/>
            <person name="Kuroda K."/>
            <person name="Mei R."/>
            <person name="Liu W.T."/>
        </authorList>
    </citation>
    <scope>NUCLEOTIDE SEQUENCE [LARGE SCALE GENOMIC DNA]</scope>
    <source>
        <strain evidence="2">ADurb1213_Bin02801</strain>
    </source>
</reference>
<dbReference type="Pfam" id="PF00483">
    <property type="entry name" value="NTP_transferase"/>
    <property type="match status" value="1"/>
</dbReference>
<accession>A0A150JET5</accession>
<dbReference type="Gene3D" id="3.90.550.10">
    <property type="entry name" value="Spore Coat Polysaccharide Biosynthesis Protein SpsA, Chain A"/>
    <property type="match status" value="1"/>
</dbReference>
<proteinExistence type="predicted"/>
<organism evidence="2">
    <name type="scientific">Candidatus Methanofastidiosum methylothiophilum</name>
    <dbReference type="NCBI Taxonomy" id="1705564"/>
    <lineage>
        <taxon>Archaea</taxon>
        <taxon>Methanobacteriati</taxon>
        <taxon>Methanobacteriota</taxon>
        <taxon>Stenosarchaea group</taxon>
        <taxon>Candidatus Methanofastidiosia</taxon>
        <taxon>Candidatus Methanofastidiosales</taxon>
        <taxon>Candidatus Methanofastidiosaceae</taxon>
        <taxon>Candidatus Methanofastidiosum</taxon>
    </lineage>
</organism>
<evidence type="ECO:0000313" key="2">
    <source>
        <dbReference type="EMBL" id="KYC55665.1"/>
    </source>
</evidence>
<dbReference type="AlphaFoldDB" id="A0A150JET5"/>
<dbReference type="SUPFAM" id="SSF53448">
    <property type="entry name" value="Nucleotide-diphospho-sugar transferases"/>
    <property type="match status" value="1"/>
</dbReference>
<comment type="caution">
    <text evidence="2">The sequence shown here is derived from an EMBL/GenBank/DDBJ whole genome shotgun (WGS) entry which is preliminary data.</text>
</comment>
<dbReference type="EMBL" id="LNJE01000039">
    <property type="protein sequence ID" value="KYC55665.1"/>
    <property type="molecule type" value="Genomic_DNA"/>
</dbReference>
<evidence type="ECO:0000259" key="1">
    <source>
        <dbReference type="Pfam" id="PF00483"/>
    </source>
</evidence>
<feature type="domain" description="Nucleotidyl transferase" evidence="1">
    <location>
        <begin position="5"/>
        <end position="232"/>
    </location>
</feature>
<dbReference type="InterPro" id="IPR050486">
    <property type="entry name" value="Mannose-1P_guanyltransferase"/>
</dbReference>
<protein>
    <submittedName>
        <fullName evidence="2">Bifunctional protein GlmU</fullName>
    </submittedName>
</protein>
<gene>
    <name evidence="2" type="primary">glmU_4</name>
    <name evidence="2" type="ORF">APG09_01585</name>
</gene>
<sequence>MMKNSIILAGGLGTRLRPLTDEIPKPLLPIGDKPILERIIENMTAQGIENIFISVNYKKDMIKNYFKDGKMMKTKIKYIEEERSTGTAGCLTLLPENFCDDIIVSNGDLLSDVDYNGIDKLLHVDGADFVLTTIEKSYKIDFGVINSDESTKKLIDWVEKPTYTYNVNAGIYGVSAKVIKFIKNNFKQNTRIDMPELWKILTENNFTLLIYKHPGDWYDIGRIDDYVNINSTFSNNN</sequence>
<dbReference type="PANTHER" id="PTHR22572">
    <property type="entry name" value="SUGAR-1-PHOSPHATE GUANYL TRANSFERASE"/>
    <property type="match status" value="1"/>
</dbReference>
<name>A0A150JET5_9EURY</name>
<dbReference type="InterPro" id="IPR005835">
    <property type="entry name" value="NTP_transferase_dom"/>
</dbReference>